<evidence type="ECO:0000313" key="2">
    <source>
        <dbReference type="WBParaSite" id="RSKR_0000162800.1"/>
    </source>
</evidence>
<accession>A0AC35TKZ2</accession>
<dbReference type="WBParaSite" id="RSKR_0000162800.1">
    <property type="protein sequence ID" value="RSKR_0000162800.1"/>
    <property type="gene ID" value="RSKR_0000162800"/>
</dbReference>
<proteinExistence type="predicted"/>
<reference evidence="2" key="1">
    <citation type="submission" date="2016-11" db="UniProtKB">
        <authorList>
            <consortium name="WormBaseParasite"/>
        </authorList>
    </citation>
    <scope>IDENTIFICATION</scope>
    <source>
        <strain evidence="2">KR3021</strain>
    </source>
</reference>
<evidence type="ECO:0000313" key="1">
    <source>
        <dbReference type="Proteomes" id="UP000095286"/>
    </source>
</evidence>
<protein>
    <submittedName>
        <fullName evidence="2">SET domain-containing protein</fullName>
    </submittedName>
</protein>
<organism evidence="1 2">
    <name type="scientific">Rhabditophanes sp. KR3021</name>
    <dbReference type="NCBI Taxonomy" id="114890"/>
    <lineage>
        <taxon>Eukaryota</taxon>
        <taxon>Metazoa</taxon>
        <taxon>Ecdysozoa</taxon>
        <taxon>Nematoda</taxon>
        <taxon>Chromadorea</taxon>
        <taxon>Rhabditida</taxon>
        <taxon>Tylenchina</taxon>
        <taxon>Panagrolaimomorpha</taxon>
        <taxon>Strongyloidoidea</taxon>
        <taxon>Alloionematidae</taxon>
        <taxon>Rhabditophanes</taxon>
    </lineage>
</organism>
<sequence>MVAQRRQLRSTCKIDQPFAAKVTKKRLEGRQQCLISSIAIEVGQDVIEYEGKLLSGDIAKNKLEECRNVPKKLMYTYFFTYKDKSYCIDSTMCRGPSKQLICRRTQNYNLVPRIFFDEKDIEKTSPKVMFVASKPIYPGDQLVIFYGLLKMLNKS</sequence>
<dbReference type="Proteomes" id="UP000095286">
    <property type="component" value="Unplaced"/>
</dbReference>
<name>A0AC35TKZ2_9BILA</name>